<dbReference type="Proteomes" id="UP001556098">
    <property type="component" value="Unassembled WGS sequence"/>
</dbReference>
<comment type="caution">
    <text evidence="2">The sequence shown here is derived from an EMBL/GenBank/DDBJ whole genome shotgun (WGS) entry which is preliminary data.</text>
</comment>
<dbReference type="RefSeq" id="WP_367879182.1">
    <property type="nucleotide sequence ID" value="NZ_JBFNXX010000016.1"/>
</dbReference>
<evidence type="ECO:0000313" key="3">
    <source>
        <dbReference type="Proteomes" id="UP001556098"/>
    </source>
</evidence>
<dbReference type="EMBL" id="JBFNXX010000016">
    <property type="protein sequence ID" value="MEW9921481.1"/>
    <property type="molecule type" value="Genomic_DNA"/>
</dbReference>
<keyword evidence="3" id="KW-1185">Reference proteome</keyword>
<gene>
    <name evidence="2" type="ORF">AB2B41_17870</name>
</gene>
<evidence type="ECO:0000313" key="2">
    <source>
        <dbReference type="EMBL" id="MEW9921481.1"/>
    </source>
</evidence>
<proteinExistence type="predicted"/>
<protein>
    <submittedName>
        <fullName evidence="2">Uncharacterized protein</fullName>
    </submittedName>
</protein>
<evidence type="ECO:0000256" key="1">
    <source>
        <dbReference type="SAM" id="MobiDB-lite"/>
    </source>
</evidence>
<accession>A0ABV3RS39</accession>
<feature type="region of interest" description="Disordered" evidence="1">
    <location>
        <begin position="53"/>
        <end position="82"/>
    </location>
</feature>
<name>A0ABV3RS39_9RHOB</name>
<sequence length="82" mass="8851">MRDTRHTLAVTKDELAVIEAALHTQSKILHVQAGAGGDDARARLNEVKRVISSVAGQKPADSPSRPRRSGGRGWFGMSRIFG</sequence>
<organism evidence="2 3">
    <name type="scientific">Sulfitobacter sediminis</name>
    <dbReference type="NCBI Taxonomy" id="3234186"/>
    <lineage>
        <taxon>Bacteria</taxon>
        <taxon>Pseudomonadati</taxon>
        <taxon>Pseudomonadota</taxon>
        <taxon>Alphaproteobacteria</taxon>
        <taxon>Rhodobacterales</taxon>
        <taxon>Roseobacteraceae</taxon>
        <taxon>Sulfitobacter</taxon>
    </lineage>
</organism>
<reference evidence="2 3" key="1">
    <citation type="submission" date="2024-07" db="EMBL/GenBank/DDBJ databases">
        <title>Marimonas sp.nov., isolated from tidal-flat sediment.</title>
        <authorList>
            <person name="Jayan J.N."/>
            <person name="Lee S.S."/>
        </authorList>
    </citation>
    <scope>NUCLEOTIDE SEQUENCE [LARGE SCALE GENOMIC DNA]</scope>
    <source>
        <strain evidence="2 3">MJW-29</strain>
    </source>
</reference>